<proteinExistence type="inferred from homology"/>
<evidence type="ECO:0000256" key="2">
    <source>
        <dbReference type="ARBA" id="ARBA00004922"/>
    </source>
</evidence>
<comment type="subcellular location">
    <subcellularLocation>
        <location evidence="1">Endomembrane system</location>
        <topology evidence="1">Multi-pass membrane protein</topology>
    </subcellularLocation>
</comment>
<evidence type="ECO:0000313" key="13">
    <source>
        <dbReference type="Proteomes" id="UP000001542"/>
    </source>
</evidence>
<evidence type="ECO:0000256" key="5">
    <source>
        <dbReference type="ARBA" id="ARBA00022679"/>
    </source>
</evidence>
<protein>
    <submittedName>
        <fullName evidence="12">Dolichyl-phosphate-mannose-protein mannosyltransferase, putative</fullName>
    </submittedName>
</protein>
<dbReference type="RefSeq" id="XP_001307720.1">
    <property type="nucleotide sequence ID" value="XM_001307719.1"/>
</dbReference>
<dbReference type="GO" id="GO:0016020">
    <property type="term" value="C:membrane"/>
    <property type="evidence" value="ECO:0007669"/>
    <property type="project" value="InterPro"/>
</dbReference>
<evidence type="ECO:0000256" key="7">
    <source>
        <dbReference type="ARBA" id="ARBA00022989"/>
    </source>
</evidence>
<dbReference type="PANTHER" id="PTHR10050:SF46">
    <property type="entry name" value="PROTEIN O-MANNOSYL-TRANSFERASE 2"/>
    <property type="match status" value="1"/>
</dbReference>
<keyword evidence="13" id="KW-1185">Reference proteome</keyword>
<dbReference type="OrthoDB" id="4896at2759"/>
<feature type="transmembrane region" description="Helical" evidence="9">
    <location>
        <begin position="361"/>
        <end position="383"/>
    </location>
</feature>
<dbReference type="Pfam" id="PF16192">
    <property type="entry name" value="PMT_4TMC"/>
    <property type="match status" value="1"/>
</dbReference>
<dbReference type="AlphaFoldDB" id="A2FJZ4"/>
<dbReference type="GO" id="GO:0012505">
    <property type="term" value="C:endomembrane system"/>
    <property type="evidence" value="ECO:0007669"/>
    <property type="project" value="UniProtKB-SubCell"/>
</dbReference>
<dbReference type="Pfam" id="PF02366">
    <property type="entry name" value="PMT"/>
    <property type="match status" value="1"/>
</dbReference>
<feature type="transmembrane region" description="Helical" evidence="9">
    <location>
        <begin position="313"/>
        <end position="331"/>
    </location>
</feature>
<accession>A2FJZ4</accession>
<comment type="similarity">
    <text evidence="3">Belongs to the glycosyltransferase 39 family.</text>
</comment>
<dbReference type="UniPathway" id="UPA00378"/>
<keyword evidence="4 12" id="KW-0328">Glycosyltransferase</keyword>
<evidence type="ECO:0000313" key="12">
    <source>
        <dbReference type="EMBL" id="EAX94790.1"/>
    </source>
</evidence>
<dbReference type="VEuPathDB" id="TrichDB:TVAG_058800"/>
<organism evidence="12 13">
    <name type="scientific">Trichomonas vaginalis (strain ATCC PRA-98 / G3)</name>
    <dbReference type="NCBI Taxonomy" id="412133"/>
    <lineage>
        <taxon>Eukaryota</taxon>
        <taxon>Metamonada</taxon>
        <taxon>Parabasalia</taxon>
        <taxon>Trichomonadida</taxon>
        <taxon>Trichomonadidae</taxon>
        <taxon>Trichomonas</taxon>
    </lineage>
</organism>
<dbReference type="GO" id="GO:0035269">
    <property type="term" value="P:protein O-linked glycosylation via mannose"/>
    <property type="evidence" value="ECO:0000318"/>
    <property type="project" value="GO_Central"/>
</dbReference>
<evidence type="ECO:0000256" key="4">
    <source>
        <dbReference type="ARBA" id="ARBA00022676"/>
    </source>
</evidence>
<reference evidence="12" key="2">
    <citation type="journal article" date="2007" name="Science">
        <title>Draft genome sequence of the sexually transmitted pathogen Trichomonas vaginalis.</title>
        <authorList>
            <person name="Carlton J.M."/>
            <person name="Hirt R.P."/>
            <person name="Silva J.C."/>
            <person name="Delcher A.L."/>
            <person name="Schatz M."/>
            <person name="Zhao Q."/>
            <person name="Wortman J.R."/>
            <person name="Bidwell S.L."/>
            <person name="Alsmark U.C.M."/>
            <person name="Besteiro S."/>
            <person name="Sicheritz-Ponten T."/>
            <person name="Noel C.J."/>
            <person name="Dacks J.B."/>
            <person name="Foster P.G."/>
            <person name="Simillion C."/>
            <person name="Van de Peer Y."/>
            <person name="Miranda-Saavedra D."/>
            <person name="Barton G.J."/>
            <person name="Westrop G.D."/>
            <person name="Mueller S."/>
            <person name="Dessi D."/>
            <person name="Fiori P.L."/>
            <person name="Ren Q."/>
            <person name="Paulsen I."/>
            <person name="Zhang H."/>
            <person name="Bastida-Corcuera F.D."/>
            <person name="Simoes-Barbosa A."/>
            <person name="Brown M.T."/>
            <person name="Hayes R.D."/>
            <person name="Mukherjee M."/>
            <person name="Okumura C.Y."/>
            <person name="Schneider R."/>
            <person name="Smith A.J."/>
            <person name="Vanacova S."/>
            <person name="Villalvazo M."/>
            <person name="Haas B.J."/>
            <person name="Pertea M."/>
            <person name="Feldblyum T.V."/>
            <person name="Utterback T.R."/>
            <person name="Shu C.L."/>
            <person name="Osoegawa K."/>
            <person name="de Jong P.J."/>
            <person name="Hrdy I."/>
            <person name="Horvathova L."/>
            <person name="Zubacova Z."/>
            <person name="Dolezal P."/>
            <person name="Malik S.B."/>
            <person name="Logsdon J.M. Jr."/>
            <person name="Henze K."/>
            <person name="Gupta A."/>
            <person name="Wang C.C."/>
            <person name="Dunne R.L."/>
            <person name="Upcroft J.A."/>
            <person name="Upcroft P."/>
            <person name="White O."/>
            <person name="Salzberg S.L."/>
            <person name="Tang P."/>
            <person name="Chiu C.-H."/>
            <person name="Lee Y.-S."/>
            <person name="Embley T.M."/>
            <person name="Coombs G.H."/>
            <person name="Mottram J.C."/>
            <person name="Tachezy J."/>
            <person name="Fraser-Liggett C.M."/>
            <person name="Johnson P.J."/>
        </authorList>
    </citation>
    <scope>NUCLEOTIDE SEQUENCE [LARGE SCALE GENOMIC DNA]</scope>
    <source>
        <strain evidence="12">G3</strain>
    </source>
</reference>
<feature type="transmembrane region" description="Helical" evidence="9">
    <location>
        <begin position="338"/>
        <end position="355"/>
    </location>
</feature>
<dbReference type="InterPro" id="IPR003342">
    <property type="entry name" value="ArnT-like_N"/>
</dbReference>
<dbReference type="SMR" id="A2FJZ4"/>
<keyword evidence="7 9" id="KW-1133">Transmembrane helix</keyword>
<dbReference type="Proteomes" id="UP000001542">
    <property type="component" value="Unassembled WGS sequence"/>
</dbReference>
<evidence type="ECO:0000256" key="6">
    <source>
        <dbReference type="ARBA" id="ARBA00022692"/>
    </source>
</evidence>
<keyword evidence="6 9" id="KW-0812">Transmembrane</keyword>
<dbReference type="GO" id="GO:0004169">
    <property type="term" value="F:dolichyl-phosphate-mannose-protein mannosyltransferase activity"/>
    <property type="evidence" value="ECO:0000318"/>
    <property type="project" value="GO_Central"/>
</dbReference>
<dbReference type="VEuPathDB" id="TrichDB:TVAGG3_0520790"/>
<dbReference type="PANTHER" id="PTHR10050">
    <property type="entry name" value="DOLICHYL-PHOSPHATE-MANNOSE--PROTEIN MANNOSYLTRANSFERASE"/>
    <property type="match status" value="1"/>
</dbReference>
<feature type="domain" description="Protein O-mannosyl-transferase C-terminal four TM" evidence="11">
    <location>
        <begin position="257"/>
        <end position="428"/>
    </location>
</feature>
<dbReference type="eggNOG" id="KOG3359">
    <property type="taxonomic scope" value="Eukaryota"/>
</dbReference>
<comment type="pathway">
    <text evidence="2">Protein modification; protein glycosylation.</text>
</comment>
<dbReference type="STRING" id="5722.A2FJZ4"/>
<evidence type="ECO:0000256" key="9">
    <source>
        <dbReference type="SAM" id="Phobius"/>
    </source>
</evidence>
<feature type="transmembrane region" description="Helical" evidence="9">
    <location>
        <begin position="86"/>
        <end position="109"/>
    </location>
</feature>
<dbReference type="InterPro" id="IPR032421">
    <property type="entry name" value="PMT_4TMC"/>
</dbReference>
<dbReference type="InParanoid" id="A2FJZ4"/>
<dbReference type="EMBL" id="DS113838">
    <property type="protein sequence ID" value="EAX94790.1"/>
    <property type="molecule type" value="Genomic_DNA"/>
</dbReference>
<dbReference type="InterPro" id="IPR027005">
    <property type="entry name" value="PMT-like"/>
</dbReference>
<dbReference type="KEGG" id="tva:4752533"/>
<evidence type="ECO:0000259" key="11">
    <source>
        <dbReference type="Pfam" id="PF16192"/>
    </source>
</evidence>
<feature type="transmembrane region" description="Helical" evidence="9">
    <location>
        <begin position="121"/>
        <end position="146"/>
    </location>
</feature>
<dbReference type="FunCoup" id="A2FJZ4">
    <property type="interactions" value="470"/>
</dbReference>
<evidence type="ECO:0000256" key="1">
    <source>
        <dbReference type="ARBA" id="ARBA00004127"/>
    </source>
</evidence>
<reference evidence="12" key="1">
    <citation type="submission" date="2006-10" db="EMBL/GenBank/DDBJ databases">
        <authorList>
            <person name="Amadeo P."/>
            <person name="Zhao Q."/>
            <person name="Wortman J."/>
            <person name="Fraser-Liggett C."/>
            <person name="Carlton J."/>
        </authorList>
    </citation>
    <scope>NUCLEOTIDE SEQUENCE</scope>
    <source>
        <strain evidence="12">G3</strain>
    </source>
</reference>
<feature type="domain" description="ArnT-like N-terminal" evidence="10">
    <location>
        <begin position="2"/>
        <end position="177"/>
    </location>
</feature>
<evidence type="ECO:0000259" key="10">
    <source>
        <dbReference type="Pfam" id="PF02366"/>
    </source>
</evidence>
<evidence type="ECO:0000256" key="8">
    <source>
        <dbReference type="ARBA" id="ARBA00023136"/>
    </source>
</evidence>
<feature type="transmembrane region" description="Helical" evidence="9">
    <location>
        <begin position="390"/>
        <end position="410"/>
    </location>
</feature>
<name>A2FJZ4_TRIV3</name>
<sequence length="453" mass="52120">MIAEPSKVIFDEVHFGNFSAWYIQNRFHFDIHPPLGKMLMGFIAGATQYKGDIDFANKFGEDYHVNELFFVSQRITPAVFSAMTSPLLFCAMRCLSVPSFFAASAGLILTTDMSLIVEGKFILSDGMLHFFTCLHIFAFCLFMNKATPWRTIFAGVTMGAAMACKYTALGLIAVDGMSQLVWIIMHFPPIIDIIERGTLMLVPAFFTFISAWILHFVITPYTGYNSEYINVNHASTLIPWGKENVTYWGNRLIGSGFIERIIDWNIVMNRINMRSDIPHPYESYPKYWPLLMDKYVGFYHAPNRNIHCLGSPATYWLSSVAIGLTFVAALFRKIDWRNVLLTWAWAVSYFPFVLVPRTMFMYHYLVPLMFAIMNMCCLIHCALPEGISDSVMMLVLVVSIACYIYFRPWIYGLECPSCPTTHMWSHHWHKGYDKPIYTDILKMYNTTERYATI</sequence>
<evidence type="ECO:0000256" key="3">
    <source>
        <dbReference type="ARBA" id="ARBA00007222"/>
    </source>
</evidence>
<feature type="transmembrane region" description="Helical" evidence="9">
    <location>
        <begin position="199"/>
        <end position="218"/>
    </location>
</feature>
<keyword evidence="5" id="KW-0808">Transferase</keyword>
<keyword evidence="8 9" id="KW-0472">Membrane</keyword>
<gene>
    <name evidence="12" type="ORF">TVAG_058800</name>
</gene>